<keyword evidence="3" id="KW-1185">Reference proteome</keyword>
<evidence type="ECO:0000313" key="2">
    <source>
        <dbReference type="EMBL" id="KAF7847855.1"/>
    </source>
</evidence>
<accession>A0A8T0CPR8</accession>
<comment type="caution">
    <text evidence="2">The sequence shown here is derived from an EMBL/GenBank/DDBJ whole genome shotgun (WGS) entry which is preliminary data.</text>
</comment>
<reference evidence="2" key="1">
    <citation type="submission" date="2020-05" db="EMBL/GenBank/DDBJ databases">
        <title>WGS assembly of Corymbia citriodora subspecies variegata.</title>
        <authorList>
            <person name="Barry K."/>
            <person name="Hundley H."/>
            <person name="Shu S."/>
            <person name="Jenkins J."/>
            <person name="Grimwood J."/>
            <person name="Baten A."/>
        </authorList>
    </citation>
    <scope>NUCLEOTIDE SEQUENCE</scope>
    <source>
        <strain evidence="2">CV2-018</strain>
    </source>
</reference>
<dbReference type="Proteomes" id="UP000806378">
    <property type="component" value="Unassembled WGS sequence"/>
</dbReference>
<name>A0A8T0CPR8_CORYI</name>
<dbReference type="PRINTS" id="PR00625">
    <property type="entry name" value="JDOMAIN"/>
</dbReference>
<dbReference type="InterPro" id="IPR018253">
    <property type="entry name" value="DnaJ_domain_CS"/>
</dbReference>
<dbReference type="OrthoDB" id="445556at2759"/>
<evidence type="ECO:0000259" key="1">
    <source>
        <dbReference type="PROSITE" id="PS50076"/>
    </source>
</evidence>
<evidence type="ECO:0000313" key="3">
    <source>
        <dbReference type="Proteomes" id="UP000806378"/>
    </source>
</evidence>
<gene>
    <name evidence="2" type="ORF">BT93_L2510</name>
</gene>
<protein>
    <recommendedName>
        <fullName evidence="1">J domain-containing protein</fullName>
    </recommendedName>
</protein>
<dbReference type="PROSITE" id="PS50076">
    <property type="entry name" value="DNAJ_2"/>
    <property type="match status" value="1"/>
</dbReference>
<dbReference type="InterPro" id="IPR036869">
    <property type="entry name" value="J_dom_sf"/>
</dbReference>
<sequence>MLSLSSPVPVPPSVATARVRARRSSAISAAATFTSSAASKSQHWQQHQHPWLHRSPPCATPYEILGIAAGATRKEIKAAYRRLARVLHPDAATAMGAKDSSAHDDQFIRLHDAYSTLLDPEKRAVYDRRVLLARKRKRPAVAVAGVSGYGGWRNWETDQCW</sequence>
<dbReference type="Gramene" id="rna-gnl|WGS:JABURB|Cocit.L2510.1">
    <property type="protein sequence ID" value="cds-KAF7847855.1"/>
    <property type="gene ID" value="gene-BT93_L2510"/>
</dbReference>
<dbReference type="Gene3D" id="1.10.287.110">
    <property type="entry name" value="DnaJ domain"/>
    <property type="match status" value="1"/>
</dbReference>
<proteinExistence type="predicted"/>
<dbReference type="SMART" id="SM00271">
    <property type="entry name" value="DnaJ"/>
    <property type="match status" value="1"/>
</dbReference>
<dbReference type="CDD" id="cd06257">
    <property type="entry name" value="DnaJ"/>
    <property type="match status" value="1"/>
</dbReference>
<dbReference type="AlphaFoldDB" id="A0A8T0CPR8"/>
<dbReference type="PANTHER" id="PTHR45432:SF2">
    <property type="entry name" value="CHAPERONE PROTEIN DNAJ 11, CHLOROPLASTIC"/>
    <property type="match status" value="1"/>
</dbReference>
<organism evidence="2 3">
    <name type="scientific">Corymbia citriodora subsp. variegata</name>
    <dbReference type="NCBI Taxonomy" id="360336"/>
    <lineage>
        <taxon>Eukaryota</taxon>
        <taxon>Viridiplantae</taxon>
        <taxon>Streptophyta</taxon>
        <taxon>Embryophyta</taxon>
        <taxon>Tracheophyta</taxon>
        <taxon>Spermatophyta</taxon>
        <taxon>Magnoliopsida</taxon>
        <taxon>eudicotyledons</taxon>
        <taxon>Gunneridae</taxon>
        <taxon>Pentapetalae</taxon>
        <taxon>rosids</taxon>
        <taxon>malvids</taxon>
        <taxon>Myrtales</taxon>
        <taxon>Myrtaceae</taxon>
        <taxon>Myrtoideae</taxon>
        <taxon>Eucalypteae</taxon>
        <taxon>Corymbia</taxon>
    </lineage>
</organism>
<dbReference type="EMBL" id="MU090455">
    <property type="protein sequence ID" value="KAF7847855.1"/>
    <property type="molecule type" value="Genomic_DNA"/>
</dbReference>
<dbReference type="SUPFAM" id="SSF46565">
    <property type="entry name" value="Chaperone J-domain"/>
    <property type="match status" value="1"/>
</dbReference>
<dbReference type="PANTHER" id="PTHR45432">
    <property type="entry name" value="CHAPERONE PROTEIN DNAJ 11, CHLOROPLASTIC-LIKE"/>
    <property type="match status" value="1"/>
</dbReference>
<dbReference type="Pfam" id="PF00226">
    <property type="entry name" value="DnaJ"/>
    <property type="match status" value="1"/>
</dbReference>
<dbReference type="PROSITE" id="PS00636">
    <property type="entry name" value="DNAJ_1"/>
    <property type="match status" value="1"/>
</dbReference>
<dbReference type="InterPro" id="IPR001623">
    <property type="entry name" value="DnaJ_domain"/>
</dbReference>
<feature type="domain" description="J" evidence="1">
    <location>
        <begin position="60"/>
        <end position="130"/>
    </location>
</feature>